<dbReference type="GO" id="GO:0009986">
    <property type="term" value="C:cell surface"/>
    <property type="evidence" value="ECO:0007669"/>
    <property type="project" value="TreeGrafter"/>
</dbReference>
<sequence>SNVFRYRQQASVKLGSWFVHEKWMTPSVFKRAAGAQASELDIASGWGSVAGAQAVLERHWDTFFIESDFNYLASIGINAVRLPIGYWTLGLNITAGTAFEDVGQAYANSWPRVLRAINQAAHAHIGVLLDLHGAVGSQNGQPHSGVSDGQTQLFAVPENMDKTIAALEYIAGQLQSVNNVVGIQMLNEPTYDKGLEDSVGILLCFCKINLADACLRYMNDRSIASYRPERRNLDFHPP</sequence>
<dbReference type="OrthoDB" id="1887033at2759"/>
<dbReference type="InterPro" id="IPR001547">
    <property type="entry name" value="Glyco_hydro_5"/>
</dbReference>
<feature type="domain" description="Glycoside hydrolase family 5" evidence="5">
    <location>
        <begin position="65"/>
        <end position="191"/>
    </location>
</feature>
<feature type="non-terminal residue" evidence="6">
    <location>
        <position position="1"/>
    </location>
</feature>
<dbReference type="GO" id="GO:0046557">
    <property type="term" value="F:glucan endo-1,6-beta-glucosidase activity"/>
    <property type="evidence" value="ECO:0007669"/>
    <property type="project" value="TreeGrafter"/>
</dbReference>
<name>A0A0D2PIG2_HYPSF</name>
<gene>
    <name evidence="6" type="ORF">HYPSUDRAFT_130149</name>
</gene>
<dbReference type="PANTHER" id="PTHR31297">
    <property type="entry name" value="GLUCAN ENDO-1,6-BETA-GLUCOSIDASE B"/>
    <property type="match status" value="1"/>
</dbReference>
<keyword evidence="2 4" id="KW-0378">Hydrolase</keyword>
<keyword evidence="3 4" id="KW-0326">Glycosidase</keyword>
<dbReference type="Pfam" id="PF00150">
    <property type="entry name" value="Cellulase"/>
    <property type="match status" value="1"/>
</dbReference>
<evidence type="ECO:0000256" key="4">
    <source>
        <dbReference type="RuleBase" id="RU361153"/>
    </source>
</evidence>
<dbReference type="EMBL" id="KN817522">
    <property type="protein sequence ID" value="KJA28241.1"/>
    <property type="molecule type" value="Genomic_DNA"/>
</dbReference>
<evidence type="ECO:0000256" key="2">
    <source>
        <dbReference type="ARBA" id="ARBA00022801"/>
    </source>
</evidence>
<protein>
    <submittedName>
        <fullName evidence="6">Glycoside hydrolase family 5 protein</fullName>
    </submittedName>
</protein>
<evidence type="ECO:0000256" key="3">
    <source>
        <dbReference type="ARBA" id="ARBA00023295"/>
    </source>
</evidence>
<dbReference type="STRING" id="945553.A0A0D2PIG2"/>
<accession>A0A0D2PIG2</accession>
<organism evidence="6 7">
    <name type="scientific">Hypholoma sublateritium (strain FD-334 SS-4)</name>
    <dbReference type="NCBI Taxonomy" id="945553"/>
    <lineage>
        <taxon>Eukaryota</taxon>
        <taxon>Fungi</taxon>
        <taxon>Dikarya</taxon>
        <taxon>Basidiomycota</taxon>
        <taxon>Agaricomycotina</taxon>
        <taxon>Agaricomycetes</taxon>
        <taxon>Agaricomycetidae</taxon>
        <taxon>Agaricales</taxon>
        <taxon>Agaricineae</taxon>
        <taxon>Strophariaceae</taxon>
        <taxon>Hypholoma</taxon>
    </lineage>
</organism>
<dbReference type="Proteomes" id="UP000054270">
    <property type="component" value="Unassembled WGS sequence"/>
</dbReference>
<dbReference type="InterPro" id="IPR050386">
    <property type="entry name" value="Glycosyl_hydrolase_5"/>
</dbReference>
<dbReference type="Gene3D" id="3.20.20.80">
    <property type="entry name" value="Glycosidases"/>
    <property type="match status" value="1"/>
</dbReference>
<dbReference type="InterPro" id="IPR017853">
    <property type="entry name" value="GH"/>
</dbReference>
<reference evidence="7" key="1">
    <citation type="submission" date="2014-04" db="EMBL/GenBank/DDBJ databases">
        <title>Evolutionary Origins and Diversification of the Mycorrhizal Mutualists.</title>
        <authorList>
            <consortium name="DOE Joint Genome Institute"/>
            <consortium name="Mycorrhizal Genomics Consortium"/>
            <person name="Kohler A."/>
            <person name="Kuo A."/>
            <person name="Nagy L.G."/>
            <person name="Floudas D."/>
            <person name="Copeland A."/>
            <person name="Barry K.W."/>
            <person name="Cichocki N."/>
            <person name="Veneault-Fourrey C."/>
            <person name="LaButti K."/>
            <person name="Lindquist E.A."/>
            <person name="Lipzen A."/>
            <person name="Lundell T."/>
            <person name="Morin E."/>
            <person name="Murat C."/>
            <person name="Riley R."/>
            <person name="Ohm R."/>
            <person name="Sun H."/>
            <person name="Tunlid A."/>
            <person name="Henrissat B."/>
            <person name="Grigoriev I.V."/>
            <person name="Hibbett D.S."/>
            <person name="Martin F."/>
        </authorList>
    </citation>
    <scope>NUCLEOTIDE SEQUENCE [LARGE SCALE GENOMIC DNA]</scope>
    <source>
        <strain evidence="7">FD-334 SS-4</strain>
    </source>
</reference>
<comment type="similarity">
    <text evidence="1 4">Belongs to the glycosyl hydrolase 5 (cellulase A) family.</text>
</comment>
<evidence type="ECO:0000259" key="5">
    <source>
        <dbReference type="Pfam" id="PF00150"/>
    </source>
</evidence>
<dbReference type="AlphaFoldDB" id="A0A0D2PIG2"/>
<evidence type="ECO:0000313" key="7">
    <source>
        <dbReference type="Proteomes" id="UP000054270"/>
    </source>
</evidence>
<dbReference type="SUPFAM" id="SSF51445">
    <property type="entry name" value="(Trans)glycosidases"/>
    <property type="match status" value="1"/>
</dbReference>
<keyword evidence="7" id="KW-1185">Reference proteome</keyword>
<dbReference type="GO" id="GO:0009251">
    <property type="term" value="P:glucan catabolic process"/>
    <property type="evidence" value="ECO:0007669"/>
    <property type="project" value="TreeGrafter"/>
</dbReference>
<dbReference type="PANTHER" id="PTHR31297:SF43">
    <property type="entry name" value="GLUCAN 1,3-BETA-GLUCOSIDASE 3"/>
    <property type="match status" value="1"/>
</dbReference>
<evidence type="ECO:0000313" key="6">
    <source>
        <dbReference type="EMBL" id="KJA28241.1"/>
    </source>
</evidence>
<proteinExistence type="inferred from homology"/>
<dbReference type="GO" id="GO:0005576">
    <property type="term" value="C:extracellular region"/>
    <property type="evidence" value="ECO:0007669"/>
    <property type="project" value="TreeGrafter"/>
</dbReference>
<evidence type="ECO:0000256" key="1">
    <source>
        <dbReference type="ARBA" id="ARBA00005641"/>
    </source>
</evidence>
<dbReference type="OMA" id="FCKINLA"/>